<evidence type="ECO:0000256" key="2">
    <source>
        <dbReference type="ARBA" id="ARBA00022884"/>
    </source>
</evidence>
<dbReference type="RefSeq" id="XP_003073611.2">
    <property type="nucleotide sequence ID" value="XM_003073565.2"/>
</dbReference>
<dbReference type="GO" id="GO:0003723">
    <property type="term" value="F:RNA binding"/>
    <property type="evidence" value="ECO:0007669"/>
    <property type="project" value="UniProtKB-UniRule"/>
</dbReference>
<dbReference type="SUPFAM" id="SSF54928">
    <property type="entry name" value="RNA-binding domain, RBD"/>
    <property type="match status" value="1"/>
</dbReference>
<dbReference type="Gene3D" id="3.30.70.330">
    <property type="match status" value="2"/>
</dbReference>
<dbReference type="InterPro" id="IPR012677">
    <property type="entry name" value="Nucleotide-bd_a/b_plait_sf"/>
</dbReference>
<dbReference type="HOGENOM" id="CLU_125555_0_0_1"/>
<dbReference type="SMART" id="SM00360">
    <property type="entry name" value="RRM"/>
    <property type="match status" value="2"/>
</dbReference>
<dbReference type="Pfam" id="PF00076">
    <property type="entry name" value="RRM_1"/>
    <property type="match status" value="2"/>
</dbReference>
<dbReference type="GeneID" id="9698442"/>
<reference evidence="5 6" key="2">
    <citation type="journal article" date="2012" name="Proc. Natl. Acad. Sci. U.S.A.">
        <title>Gain and loss of multiple functionally related, horizontally transferred genes in the reduced genomes of two microsporidian parasites.</title>
        <authorList>
            <person name="Pombert J.-F."/>
            <person name="Selman M."/>
            <person name="Burki F."/>
            <person name="Bardell F.T."/>
            <person name="Farinelli L."/>
            <person name="Solter L.F."/>
            <person name="Whitman D.W."/>
            <person name="Weiss L.M."/>
            <person name="Corradi N."/>
            <person name="Keeling P.J."/>
        </authorList>
    </citation>
    <scope>NUCLEOTIDE SEQUENCE [LARGE SCALE GENOMIC DNA]</scope>
    <source>
        <strain evidence="5 6">ATCC 50506</strain>
    </source>
</reference>
<keyword evidence="1" id="KW-0677">Repeat</keyword>
<evidence type="ECO:0000256" key="1">
    <source>
        <dbReference type="ARBA" id="ARBA00022737"/>
    </source>
</evidence>
<keyword evidence="2 3" id="KW-0694">RNA-binding</keyword>
<dbReference type="VEuPathDB" id="MicrosporidiaDB:Eint_091220"/>
<dbReference type="CDD" id="cd00590">
    <property type="entry name" value="RRM_SF"/>
    <property type="match status" value="2"/>
</dbReference>
<evidence type="ECO:0000313" key="5">
    <source>
        <dbReference type="EMBL" id="ADM12251.2"/>
    </source>
</evidence>
<dbReference type="KEGG" id="ein:Eint_091220"/>
<protein>
    <recommendedName>
        <fullName evidence="4">RRM domain-containing protein</fullName>
    </recommendedName>
</protein>
<dbReference type="InterPro" id="IPR000504">
    <property type="entry name" value="RRM_dom"/>
</dbReference>
<evidence type="ECO:0000259" key="4">
    <source>
        <dbReference type="PROSITE" id="PS50102"/>
    </source>
</evidence>
<dbReference type="EMBL" id="CP001950">
    <property type="protein sequence ID" value="ADM12251.2"/>
    <property type="molecule type" value="Genomic_DNA"/>
</dbReference>
<organism evidence="5 6">
    <name type="scientific">Encephalitozoon intestinalis (strain ATCC 50506)</name>
    <name type="common">Microsporidian parasite</name>
    <name type="synonym">Septata intestinalis</name>
    <dbReference type="NCBI Taxonomy" id="876142"/>
    <lineage>
        <taxon>Eukaryota</taxon>
        <taxon>Fungi</taxon>
        <taxon>Fungi incertae sedis</taxon>
        <taxon>Microsporidia</taxon>
        <taxon>Unikaryonidae</taxon>
        <taxon>Encephalitozoon</taxon>
    </lineage>
</organism>
<evidence type="ECO:0000313" key="6">
    <source>
        <dbReference type="Proteomes" id="UP000002313"/>
    </source>
</evidence>
<gene>
    <name evidence="5" type="ORF">Eint_091220</name>
</gene>
<reference evidence="5 6" key="1">
    <citation type="journal article" date="2010" name="Nat. Commun.">
        <title>The complete sequence of the smallest known nuclear genome from the microsporidian Encephalitozoon intestinalis.</title>
        <authorList>
            <person name="Corradi N."/>
            <person name="Pombert J.-F."/>
            <person name="Farinelli L."/>
            <person name="Didier E.S."/>
            <person name="Keeling P.J."/>
        </authorList>
    </citation>
    <scope>NUCLEOTIDE SEQUENCE [LARGE SCALE GENOMIC DNA]</scope>
    <source>
        <strain evidence="5 6">ATCC 50506</strain>
    </source>
</reference>
<name>E0S8Y5_ENCIT</name>
<dbReference type="InterPro" id="IPR035979">
    <property type="entry name" value="RBD_domain_sf"/>
</dbReference>
<dbReference type="OrthoDB" id="1099063at2759"/>
<feature type="domain" description="RRM" evidence="4">
    <location>
        <begin position="101"/>
        <end position="170"/>
    </location>
</feature>
<dbReference type="AlphaFoldDB" id="E0S8Y5"/>
<dbReference type="PANTHER" id="PTHR24012">
    <property type="entry name" value="RNA BINDING PROTEIN"/>
    <property type="match status" value="1"/>
</dbReference>
<sequence length="185" mass="20925">MQLTRKTNQLAIPDLSGKVTVKDLLEAFSKYEKEITSVKLSKQRRSRDEDLKVGYVEFETVEDTEKAYGEGSIKVGGEMKALHYAKRKDQRMRERVVVSNKKVYISGIPEDTDKDELSALLGNCRISGGDKGKSYLFAEYDNSEEQEKALNRINNSKIKGSKLFATQAYEKANIGRTGRKRSDSN</sequence>
<proteinExistence type="predicted"/>
<dbReference type="Proteomes" id="UP000002313">
    <property type="component" value="Chromosome IX"/>
</dbReference>
<accession>E0S8Y5</accession>
<evidence type="ECO:0000256" key="3">
    <source>
        <dbReference type="PROSITE-ProRule" id="PRU00176"/>
    </source>
</evidence>
<dbReference type="PROSITE" id="PS50102">
    <property type="entry name" value="RRM"/>
    <property type="match status" value="1"/>
</dbReference>
<keyword evidence="6" id="KW-1185">Reference proteome</keyword>